<dbReference type="AlphaFoldDB" id="A0A3B0XXB0"/>
<dbReference type="SMART" id="SM00746">
    <property type="entry name" value="TRASH"/>
    <property type="match status" value="2"/>
</dbReference>
<feature type="domain" description="TRASH" evidence="1">
    <location>
        <begin position="4"/>
        <end position="42"/>
    </location>
</feature>
<gene>
    <name evidence="2" type="ORF">MNBD_GAMMA14-443</name>
</gene>
<dbReference type="Gene3D" id="1.10.620.20">
    <property type="entry name" value="Ribonucleotide Reductase, subunit A"/>
    <property type="match status" value="2"/>
</dbReference>
<proteinExistence type="predicted"/>
<feature type="domain" description="TRASH" evidence="1">
    <location>
        <begin position="53"/>
        <end position="90"/>
    </location>
</feature>
<dbReference type="InterPro" id="IPR007029">
    <property type="entry name" value="YHS_dom"/>
</dbReference>
<dbReference type="InterPro" id="IPR011017">
    <property type="entry name" value="TRASH_dom"/>
</dbReference>
<accession>A0A3B0XXB0</accession>
<dbReference type="InterPro" id="IPR009078">
    <property type="entry name" value="Ferritin-like_SF"/>
</dbReference>
<dbReference type="EC" id="3.6.3.3" evidence="2"/>
<name>A0A3B0XXB0_9ZZZZ</name>
<dbReference type="GO" id="GO:0016491">
    <property type="term" value="F:oxidoreductase activity"/>
    <property type="evidence" value="ECO:0007669"/>
    <property type="project" value="InterPro"/>
</dbReference>
<dbReference type="InterPro" id="IPR012348">
    <property type="entry name" value="RNR-like"/>
</dbReference>
<dbReference type="GO" id="GO:0016787">
    <property type="term" value="F:hydrolase activity"/>
    <property type="evidence" value="ECO:0007669"/>
    <property type="project" value="UniProtKB-KW"/>
</dbReference>
<dbReference type="SUPFAM" id="SSF47240">
    <property type="entry name" value="Ferritin-like"/>
    <property type="match status" value="2"/>
</dbReference>
<dbReference type="EC" id="3.6.3.4" evidence="2"/>
<protein>
    <submittedName>
        <fullName evidence="2">Lead, cadmium, zinc and mercury transporting ATPase Copper-translocating P-type ATPase</fullName>
        <ecNumber evidence="2">3.6.3.3</ecNumber>
        <ecNumber evidence="2">3.6.3.4</ecNumber>
    </submittedName>
</protein>
<dbReference type="EMBL" id="UOFM01000047">
    <property type="protein sequence ID" value="VAW73008.1"/>
    <property type="molecule type" value="Genomic_DNA"/>
</dbReference>
<evidence type="ECO:0000313" key="2">
    <source>
        <dbReference type="EMBL" id="VAW73008.1"/>
    </source>
</evidence>
<keyword evidence="2" id="KW-0378">Hydrolase</keyword>
<organism evidence="2">
    <name type="scientific">hydrothermal vent metagenome</name>
    <dbReference type="NCBI Taxonomy" id="652676"/>
    <lineage>
        <taxon>unclassified sequences</taxon>
        <taxon>metagenomes</taxon>
        <taxon>ecological metagenomes</taxon>
    </lineage>
</organism>
<sequence length="94" mass="10303">MVKDPVCGMDISEDSAAAQESYQGTTWYFCSESCHDKFQAAPAQYVESGILKDPVCGMEVSKDSTYHAEHAGKNYYFCSESCLGKFEASPGSYT</sequence>
<reference evidence="2" key="1">
    <citation type="submission" date="2018-06" db="EMBL/GenBank/DDBJ databases">
        <authorList>
            <person name="Zhirakovskaya E."/>
        </authorList>
    </citation>
    <scope>NUCLEOTIDE SEQUENCE</scope>
</reference>
<evidence type="ECO:0000259" key="1">
    <source>
        <dbReference type="SMART" id="SM00746"/>
    </source>
</evidence>
<dbReference type="Pfam" id="PF04945">
    <property type="entry name" value="YHS"/>
    <property type="match status" value="2"/>
</dbReference>